<evidence type="ECO:0000256" key="2">
    <source>
        <dbReference type="ARBA" id="ARBA00022737"/>
    </source>
</evidence>
<feature type="repeat" description="WD" evidence="3">
    <location>
        <begin position="113"/>
        <end position="143"/>
    </location>
</feature>
<feature type="repeat" description="WD" evidence="3">
    <location>
        <begin position="24"/>
        <end position="57"/>
    </location>
</feature>
<accession>A0A834ZFP5</accession>
<dbReference type="SUPFAM" id="SSF50978">
    <property type="entry name" value="WD40 repeat-like"/>
    <property type="match status" value="1"/>
</dbReference>
<keyword evidence="1 3" id="KW-0853">WD repeat</keyword>
<proteinExistence type="predicted"/>
<dbReference type="AlphaFoldDB" id="A0A834ZFP5"/>
<evidence type="ECO:0000256" key="3">
    <source>
        <dbReference type="PROSITE-ProRule" id="PRU00221"/>
    </source>
</evidence>
<dbReference type="Proteomes" id="UP000655225">
    <property type="component" value="Unassembled WGS sequence"/>
</dbReference>
<feature type="repeat" description="WD" evidence="3">
    <location>
        <begin position="285"/>
        <end position="319"/>
    </location>
</feature>
<dbReference type="InterPro" id="IPR036322">
    <property type="entry name" value="WD40_repeat_dom_sf"/>
</dbReference>
<protein>
    <submittedName>
        <fullName evidence="5">Uncharacterized protein</fullName>
    </submittedName>
</protein>
<dbReference type="PROSITE" id="PS50082">
    <property type="entry name" value="WD_REPEATS_2"/>
    <property type="match status" value="4"/>
</dbReference>
<keyword evidence="6" id="KW-1185">Reference proteome</keyword>
<dbReference type="Gene3D" id="2.130.10.10">
    <property type="entry name" value="YVTN repeat-like/Quinoprotein amine dehydrogenase"/>
    <property type="match status" value="1"/>
</dbReference>
<dbReference type="SMART" id="SM00320">
    <property type="entry name" value="WD40"/>
    <property type="match status" value="6"/>
</dbReference>
<organism evidence="5 6">
    <name type="scientific">Tetracentron sinense</name>
    <name type="common">Spur-leaf</name>
    <dbReference type="NCBI Taxonomy" id="13715"/>
    <lineage>
        <taxon>Eukaryota</taxon>
        <taxon>Viridiplantae</taxon>
        <taxon>Streptophyta</taxon>
        <taxon>Embryophyta</taxon>
        <taxon>Tracheophyta</taxon>
        <taxon>Spermatophyta</taxon>
        <taxon>Magnoliopsida</taxon>
        <taxon>Trochodendrales</taxon>
        <taxon>Trochodendraceae</taxon>
        <taxon>Tetracentron</taxon>
    </lineage>
</organism>
<feature type="region of interest" description="Disordered" evidence="4">
    <location>
        <begin position="1"/>
        <end position="24"/>
    </location>
</feature>
<dbReference type="EMBL" id="JABCRI010000005">
    <property type="protein sequence ID" value="KAF8405956.1"/>
    <property type="molecule type" value="Genomic_DNA"/>
</dbReference>
<dbReference type="OMA" id="EAMDQSI"/>
<dbReference type="OrthoDB" id="256303at2759"/>
<dbReference type="Pfam" id="PF00400">
    <property type="entry name" value="WD40"/>
    <property type="match status" value="4"/>
</dbReference>
<dbReference type="InterPro" id="IPR001680">
    <property type="entry name" value="WD40_rpt"/>
</dbReference>
<evidence type="ECO:0000256" key="4">
    <source>
        <dbReference type="SAM" id="MobiDB-lite"/>
    </source>
</evidence>
<feature type="repeat" description="WD" evidence="3">
    <location>
        <begin position="71"/>
        <end position="112"/>
    </location>
</feature>
<evidence type="ECO:0000313" key="6">
    <source>
        <dbReference type="Proteomes" id="UP000655225"/>
    </source>
</evidence>
<dbReference type="PANTHER" id="PTHR10971">
    <property type="entry name" value="MRNA EXPORT FACTOR AND BUB3"/>
    <property type="match status" value="1"/>
</dbReference>
<keyword evidence="2" id="KW-0677">Repeat</keyword>
<dbReference type="PROSITE" id="PS50294">
    <property type="entry name" value="WD_REPEATS_REGION"/>
    <property type="match status" value="2"/>
</dbReference>
<evidence type="ECO:0000313" key="5">
    <source>
        <dbReference type="EMBL" id="KAF8405956.1"/>
    </source>
</evidence>
<sequence>MANLSGMTNAAGANPNPNKSYELVQPPTDSVSSLCFNPKGNFLVATSWDNQVRCWEIARTGATIGSMPKASISHDQPVLCSTWKDDGTTVFSGGCDKQVKMWPLMSGGQPMTVAIHDAPIKEVAWIPEMNLLATGSWDKTLKLHPSFVSQNTSFVFGCKNAGGIPENRHLNFHGKYWDTRQPNPVHTQQLPDRCYALTVRHPLMVVGTADRNLIVFNLQNPQTEFKRITSPLKYQTRCVAAFPDQQGFLVGSIEGRVGVHHLDDAQQSKNFTFKCHREGNEIYSVNSLNFHPVHQTFATAGSDGAFNFWDKDSKQRLKAMARCSHPIPCSAFNNDGSLFAYSVCYDWSKGAENHNPATAKTYIFLHMPQESEVKGKPRIGGTACAEQQQREMNLRAHCLSRSKIDAEEEKRILAKE</sequence>
<name>A0A834ZFP5_TETSI</name>
<evidence type="ECO:0000256" key="1">
    <source>
        <dbReference type="ARBA" id="ARBA00022574"/>
    </source>
</evidence>
<reference evidence="5 6" key="1">
    <citation type="submission" date="2020-04" db="EMBL/GenBank/DDBJ databases">
        <title>Plant Genome Project.</title>
        <authorList>
            <person name="Zhang R.-G."/>
        </authorList>
    </citation>
    <scope>NUCLEOTIDE SEQUENCE [LARGE SCALE GENOMIC DNA]</scope>
    <source>
        <strain evidence="5">YNK0</strain>
        <tissue evidence="5">Leaf</tissue>
    </source>
</reference>
<comment type="caution">
    <text evidence="5">The sequence shown here is derived from an EMBL/GenBank/DDBJ whole genome shotgun (WGS) entry which is preliminary data.</text>
</comment>
<gene>
    <name evidence="5" type="ORF">HHK36_008035</name>
</gene>
<dbReference type="InterPro" id="IPR015943">
    <property type="entry name" value="WD40/YVTN_repeat-like_dom_sf"/>
</dbReference>